<sequence length="55" mass="6421">MNHTHPCSEQSYLYTLQVFLYQGTSTVPIDIYRIPHVGIRTVRVTNSQFLVNERP</sequence>
<comment type="caution">
    <text evidence="1">The sequence shown here is derived from an EMBL/GenBank/DDBJ whole genome shotgun (WGS) entry which is preliminary data.</text>
</comment>
<proteinExistence type="predicted"/>
<gene>
    <name evidence="1" type="ORF">JYZ213_LOCUS44936</name>
</gene>
<name>A0A815V8W4_9BILA</name>
<protein>
    <submittedName>
        <fullName evidence="1">Uncharacterized protein</fullName>
    </submittedName>
</protein>
<feature type="non-terminal residue" evidence="1">
    <location>
        <position position="55"/>
    </location>
</feature>
<dbReference type="Proteomes" id="UP000663845">
    <property type="component" value="Unassembled WGS sequence"/>
</dbReference>
<evidence type="ECO:0000313" key="1">
    <source>
        <dbReference type="EMBL" id="CAF1527514.1"/>
    </source>
</evidence>
<dbReference type="AlphaFoldDB" id="A0A815V8W4"/>
<accession>A0A815V8W4</accession>
<organism evidence="1 2">
    <name type="scientific">Adineta steineri</name>
    <dbReference type="NCBI Taxonomy" id="433720"/>
    <lineage>
        <taxon>Eukaryota</taxon>
        <taxon>Metazoa</taxon>
        <taxon>Spiralia</taxon>
        <taxon>Gnathifera</taxon>
        <taxon>Rotifera</taxon>
        <taxon>Eurotatoria</taxon>
        <taxon>Bdelloidea</taxon>
        <taxon>Adinetida</taxon>
        <taxon>Adinetidae</taxon>
        <taxon>Adineta</taxon>
    </lineage>
</organism>
<evidence type="ECO:0000313" key="2">
    <source>
        <dbReference type="Proteomes" id="UP000663845"/>
    </source>
</evidence>
<dbReference type="EMBL" id="CAJNOG010003206">
    <property type="protein sequence ID" value="CAF1527514.1"/>
    <property type="molecule type" value="Genomic_DNA"/>
</dbReference>
<reference evidence="1" key="1">
    <citation type="submission" date="2021-02" db="EMBL/GenBank/DDBJ databases">
        <authorList>
            <person name="Nowell W R."/>
        </authorList>
    </citation>
    <scope>NUCLEOTIDE SEQUENCE</scope>
</reference>